<comment type="caution">
    <text evidence="8">The sequence shown here is derived from an EMBL/GenBank/DDBJ whole genome shotgun (WGS) entry which is preliminary data.</text>
</comment>
<comment type="catalytic activity">
    <reaction evidence="4">
        <text>(R)-pantoate + NADP(+) = 2-dehydropantoate + NADPH + H(+)</text>
        <dbReference type="Rhea" id="RHEA:16233"/>
        <dbReference type="ChEBI" id="CHEBI:11561"/>
        <dbReference type="ChEBI" id="CHEBI:15378"/>
        <dbReference type="ChEBI" id="CHEBI:15980"/>
        <dbReference type="ChEBI" id="CHEBI:57783"/>
        <dbReference type="ChEBI" id="CHEBI:58349"/>
        <dbReference type="EC" id="1.1.1.169"/>
    </reaction>
</comment>
<comment type="function">
    <text evidence="4">Catalyzes the NADPH-dependent reduction of ketopantoate into pantoic acid.</text>
</comment>
<evidence type="ECO:0000256" key="5">
    <source>
        <dbReference type="SAM" id="MobiDB-lite"/>
    </source>
</evidence>
<protein>
    <recommendedName>
        <fullName evidence="4">2-dehydropantoate 2-reductase</fullName>
        <ecNumber evidence="4">1.1.1.169</ecNumber>
    </recommendedName>
    <alternativeName>
        <fullName evidence="4">Ketopantoate reductase</fullName>
    </alternativeName>
</protein>
<keyword evidence="8" id="KW-0456">Lyase</keyword>
<name>A0ABY2RYS6_9PSEU</name>
<evidence type="ECO:0000259" key="7">
    <source>
        <dbReference type="Pfam" id="PF08546"/>
    </source>
</evidence>
<dbReference type="InterPro" id="IPR051402">
    <property type="entry name" value="KPR-Related"/>
</dbReference>
<dbReference type="EC" id="1.1.1.169" evidence="4"/>
<evidence type="ECO:0000256" key="1">
    <source>
        <dbReference type="ARBA" id="ARBA00007870"/>
    </source>
</evidence>
<dbReference type="InterPro" id="IPR013752">
    <property type="entry name" value="KPA_reductase"/>
</dbReference>
<accession>A0ABY2RYS6</accession>
<feature type="region of interest" description="Disordered" evidence="5">
    <location>
        <begin position="286"/>
        <end position="308"/>
    </location>
</feature>
<keyword evidence="9" id="KW-1185">Reference proteome</keyword>
<keyword evidence="3 4" id="KW-0560">Oxidoreductase</keyword>
<keyword evidence="2 4" id="KW-0521">NADP</keyword>
<dbReference type="InterPro" id="IPR013328">
    <property type="entry name" value="6PGD_dom2"/>
</dbReference>
<dbReference type="NCBIfam" id="NF005091">
    <property type="entry name" value="PRK06522.2-2"/>
    <property type="match status" value="1"/>
</dbReference>
<organism evidence="8 9">
    <name type="scientific">Prauserella endophytica</name>
    <dbReference type="NCBI Taxonomy" id="1592324"/>
    <lineage>
        <taxon>Bacteria</taxon>
        <taxon>Bacillati</taxon>
        <taxon>Actinomycetota</taxon>
        <taxon>Actinomycetes</taxon>
        <taxon>Pseudonocardiales</taxon>
        <taxon>Pseudonocardiaceae</taxon>
        <taxon>Prauserella</taxon>
        <taxon>Prauserella coralliicola group</taxon>
    </lineage>
</organism>
<evidence type="ECO:0000313" key="9">
    <source>
        <dbReference type="Proteomes" id="UP000309992"/>
    </source>
</evidence>
<evidence type="ECO:0000256" key="3">
    <source>
        <dbReference type="ARBA" id="ARBA00023002"/>
    </source>
</evidence>
<dbReference type="Pfam" id="PF08546">
    <property type="entry name" value="ApbA_C"/>
    <property type="match status" value="1"/>
</dbReference>
<dbReference type="GO" id="GO:0016829">
    <property type="term" value="F:lyase activity"/>
    <property type="evidence" value="ECO:0007669"/>
    <property type="project" value="UniProtKB-KW"/>
</dbReference>
<comment type="similarity">
    <text evidence="1 4">Belongs to the ketopantoate reductase family.</text>
</comment>
<dbReference type="Gene3D" id="3.40.50.720">
    <property type="entry name" value="NAD(P)-binding Rossmann-like Domain"/>
    <property type="match status" value="1"/>
</dbReference>
<proteinExistence type="inferred from homology"/>
<dbReference type="Gene3D" id="1.10.1040.10">
    <property type="entry name" value="N-(1-d-carboxylethyl)-l-norvaline Dehydrogenase, domain 2"/>
    <property type="match status" value="1"/>
</dbReference>
<dbReference type="GO" id="GO:0008677">
    <property type="term" value="F:2-dehydropantoate 2-reductase activity"/>
    <property type="evidence" value="ECO:0007669"/>
    <property type="project" value="UniProtKB-EC"/>
</dbReference>
<evidence type="ECO:0000256" key="2">
    <source>
        <dbReference type="ARBA" id="ARBA00022857"/>
    </source>
</evidence>
<dbReference type="SUPFAM" id="SSF48179">
    <property type="entry name" value="6-phosphogluconate dehydrogenase C-terminal domain-like"/>
    <property type="match status" value="1"/>
</dbReference>
<dbReference type="InterPro" id="IPR036291">
    <property type="entry name" value="NAD(P)-bd_dom_sf"/>
</dbReference>
<dbReference type="NCBIfam" id="TIGR00745">
    <property type="entry name" value="apbA_panE"/>
    <property type="match status" value="1"/>
</dbReference>
<reference evidence="8 9" key="1">
    <citation type="journal article" date="2015" name="Antonie Van Leeuwenhoek">
        <title>Prauserella endophytica sp. nov., an endophytic actinobacterium isolated from Tamarix taklamakanensis.</title>
        <authorList>
            <person name="Liu J.M."/>
            <person name="Habden X."/>
            <person name="Guo L."/>
            <person name="Tuo L."/>
            <person name="Jiang Z.K."/>
            <person name="Liu S.W."/>
            <person name="Liu X.F."/>
            <person name="Chen L."/>
            <person name="Li R.F."/>
            <person name="Zhang Y.Q."/>
            <person name="Sun C.H."/>
        </authorList>
    </citation>
    <scope>NUCLEOTIDE SEQUENCE [LARGE SCALE GENOMIC DNA]</scope>
    <source>
        <strain evidence="8 9">CGMCC 4.7182</strain>
    </source>
</reference>
<comment type="pathway">
    <text evidence="4">Cofactor biosynthesis; (R)-pantothenate biosynthesis; (R)-pantoate from 3-methyl-2-oxobutanoate: step 2/2.</text>
</comment>
<dbReference type="InterPro" id="IPR003710">
    <property type="entry name" value="ApbA"/>
</dbReference>
<evidence type="ECO:0000256" key="4">
    <source>
        <dbReference type="RuleBase" id="RU362068"/>
    </source>
</evidence>
<dbReference type="EMBL" id="SWMS01000017">
    <property type="protein sequence ID" value="TKG65777.1"/>
    <property type="molecule type" value="Genomic_DNA"/>
</dbReference>
<keyword evidence="4" id="KW-0566">Pantothenate biosynthesis</keyword>
<dbReference type="RefSeq" id="WP_137096391.1">
    <property type="nucleotide sequence ID" value="NZ_SWMS01000017.1"/>
</dbReference>
<dbReference type="InterPro" id="IPR008927">
    <property type="entry name" value="6-PGluconate_DH-like_C_sf"/>
</dbReference>
<dbReference type="Pfam" id="PF02558">
    <property type="entry name" value="ApbA"/>
    <property type="match status" value="1"/>
</dbReference>
<evidence type="ECO:0000259" key="6">
    <source>
        <dbReference type="Pfam" id="PF02558"/>
    </source>
</evidence>
<evidence type="ECO:0000313" key="8">
    <source>
        <dbReference type="EMBL" id="TKG65777.1"/>
    </source>
</evidence>
<sequence>MSTVTVVGAGAVGVVLAAAMSDAGHDVVACSRTSAPLAVERDGVVRAPAVRVRTDPATVTGSDWVLLCTKAQDTTSAAPWLSRACHQGTTLLVCQNGIDHVERVGGLAGPADVLPALVYVAAERTGPNRARHRRGAHLVVPACPAGERAAALAPEGIDVRLELDFRTAAWRKLLTNVAANAVTALTGRRMEVLREPQVRQLASTLLTETVEVGRAEGAALGHDDVRATLDFYDRFAPEDGTSMLYDRLAGRPTEHALFNGTVCALGLRHGVPTPVNDAVHALLQATENARPTHPQPQVRPAATTARTA</sequence>
<dbReference type="Proteomes" id="UP000309992">
    <property type="component" value="Unassembled WGS sequence"/>
</dbReference>
<feature type="domain" description="Ketopantoate reductase C-terminal" evidence="7">
    <location>
        <begin position="164"/>
        <end position="286"/>
    </location>
</feature>
<dbReference type="PANTHER" id="PTHR21708">
    <property type="entry name" value="PROBABLE 2-DEHYDROPANTOATE 2-REDUCTASE"/>
    <property type="match status" value="1"/>
</dbReference>
<feature type="domain" description="Ketopantoate reductase N-terminal" evidence="6">
    <location>
        <begin position="4"/>
        <end position="141"/>
    </location>
</feature>
<dbReference type="InterPro" id="IPR013332">
    <property type="entry name" value="KPR_N"/>
</dbReference>
<dbReference type="PANTHER" id="PTHR21708:SF26">
    <property type="entry name" value="2-DEHYDROPANTOATE 2-REDUCTASE"/>
    <property type="match status" value="1"/>
</dbReference>
<dbReference type="SUPFAM" id="SSF51735">
    <property type="entry name" value="NAD(P)-binding Rossmann-fold domains"/>
    <property type="match status" value="1"/>
</dbReference>
<gene>
    <name evidence="8" type="ORF">FCN18_26615</name>
</gene>